<dbReference type="SUPFAM" id="SSF55729">
    <property type="entry name" value="Acyl-CoA N-acyltransferases (Nat)"/>
    <property type="match status" value="1"/>
</dbReference>
<reference evidence="5" key="1">
    <citation type="journal article" date="2019" name="Int. J. Syst. Evol. Microbiol.">
        <title>The Global Catalogue of Microorganisms (GCM) 10K type strain sequencing project: providing services to taxonomists for standard genome sequencing and annotation.</title>
        <authorList>
            <consortium name="The Broad Institute Genomics Platform"/>
            <consortium name="The Broad Institute Genome Sequencing Center for Infectious Disease"/>
            <person name="Wu L."/>
            <person name="Ma J."/>
        </authorList>
    </citation>
    <scope>NUCLEOTIDE SEQUENCE [LARGE SCALE GENOMIC DNA]</scope>
    <source>
        <strain evidence="5">JCM 18959</strain>
    </source>
</reference>
<dbReference type="PANTHER" id="PTHR43072:SF23">
    <property type="entry name" value="UPF0039 PROTEIN C11D3.02C"/>
    <property type="match status" value="1"/>
</dbReference>
<keyword evidence="1" id="KW-0808">Transferase</keyword>
<dbReference type="InterPro" id="IPR016181">
    <property type="entry name" value="Acyl_CoA_acyltransferase"/>
</dbReference>
<dbReference type="PANTHER" id="PTHR43072">
    <property type="entry name" value="N-ACETYLTRANSFERASE"/>
    <property type="match status" value="1"/>
</dbReference>
<comment type="caution">
    <text evidence="4">The sequence shown here is derived from an EMBL/GenBank/DDBJ whole genome shotgun (WGS) entry which is preliminary data.</text>
</comment>
<dbReference type="CDD" id="cd04301">
    <property type="entry name" value="NAT_SF"/>
    <property type="match status" value="1"/>
</dbReference>
<dbReference type="Pfam" id="PF00583">
    <property type="entry name" value="Acetyltransf_1"/>
    <property type="match status" value="1"/>
</dbReference>
<evidence type="ECO:0000313" key="4">
    <source>
        <dbReference type="EMBL" id="GAA5092350.1"/>
    </source>
</evidence>
<gene>
    <name evidence="4" type="ORF">GCM10025760_20890</name>
</gene>
<dbReference type="PROSITE" id="PS51186">
    <property type="entry name" value="GNAT"/>
    <property type="match status" value="1"/>
</dbReference>
<organism evidence="4 5">
    <name type="scientific">Microbacterium yannicii</name>
    <dbReference type="NCBI Taxonomy" id="671622"/>
    <lineage>
        <taxon>Bacteria</taxon>
        <taxon>Bacillati</taxon>
        <taxon>Actinomycetota</taxon>
        <taxon>Actinomycetes</taxon>
        <taxon>Micrococcales</taxon>
        <taxon>Microbacteriaceae</taxon>
        <taxon>Microbacterium</taxon>
    </lineage>
</organism>
<dbReference type="Gene3D" id="3.40.630.30">
    <property type="match status" value="1"/>
</dbReference>
<evidence type="ECO:0000256" key="1">
    <source>
        <dbReference type="ARBA" id="ARBA00022679"/>
    </source>
</evidence>
<evidence type="ECO:0000313" key="5">
    <source>
        <dbReference type="Proteomes" id="UP001501407"/>
    </source>
</evidence>
<feature type="domain" description="N-acetyltransferase" evidence="3">
    <location>
        <begin position="5"/>
        <end position="167"/>
    </location>
</feature>
<dbReference type="EMBL" id="BAABKZ010000002">
    <property type="protein sequence ID" value="GAA5092350.1"/>
    <property type="molecule type" value="Genomic_DNA"/>
</dbReference>
<dbReference type="InterPro" id="IPR000182">
    <property type="entry name" value="GNAT_dom"/>
</dbReference>
<evidence type="ECO:0000259" key="3">
    <source>
        <dbReference type="PROSITE" id="PS51186"/>
    </source>
</evidence>
<dbReference type="Proteomes" id="UP001501407">
    <property type="component" value="Unassembled WGS sequence"/>
</dbReference>
<accession>A0ABP9M7A2</accession>
<keyword evidence="5" id="KW-1185">Reference proteome</keyword>
<evidence type="ECO:0000256" key="2">
    <source>
        <dbReference type="ARBA" id="ARBA00023315"/>
    </source>
</evidence>
<proteinExistence type="predicted"/>
<keyword evidence="2" id="KW-0012">Acyltransferase</keyword>
<sequence>MHMTVQLRPADETDLEAILEIHNDAIRTSTSIWTDEPVDLVERRAWFAEREAAGFPVVVAVVDDVVVGYASFGPWRPKSGYRFTVENSVYLAAGHRGRGIGATLLAEIVRLAQDAGMRVMVANIEAGNAASIRLHERSGFTAVGTVRQVGTKFGRWLDLLIMQLPLQTDGWDAAAT</sequence>
<name>A0ABP9M7A2_9MICO</name>
<protein>
    <submittedName>
        <fullName evidence="4">GNAT family N-acetyltransferase</fullName>
    </submittedName>
</protein>